<dbReference type="RefSeq" id="WP_074771654.1">
    <property type="nucleotide sequence ID" value="NZ_FNKP01000003.1"/>
</dbReference>
<dbReference type="SUPFAM" id="SSF46689">
    <property type="entry name" value="Homeodomain-like"/>
    <property type="match status" value="1"/>
</dbReference>
<dbReference type="PANTHER" id="PTHR46796:SF6">
    <property type="entry name" value="ARAC SUBFAMILY"/>
    <property type="match status" value="1"/>
</dbReference>
<dbReference type="InterPro" id="IPR020449">
    <property type="entry name" value="Tscrpt_reg_AraC-type_HTH"/>
</dbReference>
<organism evidence="5 6">
    <name type="scientific">Paraburkholderia fungorum</name>
    <dbReference type="NCBI Taxonomy" id="134537"/>
    <lineage>
        <taxon>Bacteria</taxon>
        <taxon>Pseudomonadati</taxon>
        <taxon>Pseudomonadota</taxon>
        <taxon>Betaproteobacteria</taxon>
        <taxon>Burkholderiales</taxon>
        <taxon>Burkholderiaceae</taxon>
        <taxon>Paraburkholderia</taxon>
    </lineage>
</organism>
<dbReference type="SMART" id="SM00342">
    <property type="entry name" value="HTH_ARAC"/>
    <property type="match status" value="1"/>
</dbReference>
<keyword evidence="2" id="KW-0238">DNA-binding</keyword>
<dbReference type="Pfam" id="PF12833">
    <property type="entry name" value="HTH_18"/>
    <property type="match status" value="1"/>
</dbReference>
<keyword evidence="6" id="KW-1185">Reference proteome</keyword>
<dbReference type="InterPro" id="IPR009057">
    <property type="entry name" value="Homeodomain-like_sf"/>
</dbReference>
<dbReference type="PANTHER" id="PTHR46796">
    <property type="entry name" value="HTH-TYPE TRANSCRIPTIONAL ACTIVATOR RHAS-RELATED"/>
    <property type="match status" value="1"/>
</dbReference>
<evidence type="ECO:0000256" key="3">
    <source>
        <dbReference type="ARBA" id="ARBA00023163"/>
    </source>
</evidence>
<protein>
    <submittedName>
        <fullName evidence="5">Transcriptional regulator, AraC family</fullName>
    </submittedName>
</protein>
<evidence type="ECO:0000259" key="4">
    <source>
        <dbReference type="PROSITE" id="PS01124"/>
    </source>
</evidence>
<name>A0A1H1JHZ9_9BURK</name>
<dbReference type="PRINTS" id="PR00032">
    <property type="entry name" value="HTHARAC"/>
</dbReference>
<proteinExistence type="predicted"/>
<dbReference type="Pfam" id="PF14525">
    <property type="entry name" value="AraC_binding_2"/>
    <property type="match status" value="1"/>
</dbReference>
<dbReference type="GO" id="GO:0043565">
    <property type="term" value="F:sequence-specific DNA binding"/>
    <property type="evidence" value="ECO:0007669"/>
    <property type="project" value="InterPro"/>
</dbReference>
<evidence type="ECO:0000256" key="2">
    <source>
        <dbReference type="ARBA" id="ARBA00023125"/>
    </source>
</evidence>
<dbReference type="AlphaFoldDB" id="A0A1H1JHZ9"/>
<accession>A0A1H1JHZ9</accession>
<reference evidence="6" key="1">
    <citation type="submission" date="2016-10" db="EMBL/GenBank/DDBJ databases">
        <authorList>
            <person name="Varghese N."/>
        </authorList>
    </citation>
    <scope>NUCLEOTIDE SEQUENCE [LARGE SCALE GENOMIC DNA]</scope>
    <source>
        <strain evidence="6">GAS106B</strain>
    </source>
</reference>
<evidence type="ECO:0000256" key="1">
    <source>
        <dbReference type="ARBA" id="ARBA00023015"/>
    </source>
</evidence>
<sequence length="326" mass="35964">MNSTAMNRAPVLISTDRVPPGARLAFWQTRVANLLTHLECSSERDEGFSGSITAHLSSPVNLIEIVAASHEIARVKPKISQIGEEQVFVCIQMTGEAIVEQDNRRNVLRPGDITLLDTSKTFRAEFPKAQSQLVLQIPRTLVRKQIGPIENHTATVVTTDNPLGTMTKNFVSSLAQNFESFSTDIAQRLTGQAIDMALTAFMSRPDNTSPGTTGNTVTRTMLAYRGRAFIEANLRDHSLAPADVAGHLGISKRYLSSVFASDGQSVERYIWERRLARCARDLEDRGQLSRAIGEIASSWGFNNPTHFSQSFKAAFGKTPREFRKGV</sequence>
<keyword evidence="3" id="KW-0804">Transcription</keyword>
<dbReference type="InterPro" id="IPR018060">
    <property type="entry name" value="HTH_AraC"/>
</dbReference>
<feature type="domain" description="HTH araC/xylS-type" evidence="4">
    <location>
        <begin position="224"/>
        <end position="325"/>
    </location>
</feature>
<evidence type="ECO:0000313" key="6">
    <source>
        <dbReference type="Proteomes" id="UP000183487"/>
    </source>
</evidence>
<dbReference type="InterPro" id="IPR035418">
    <property type="entry name" value="AraC-bd_2"/>
</dbReference>
<dbReference type="Proteomes" id="UP000183487">
    <property type="component" value="Unassembled WGS sequence"/>
</dbReference>
<gene>
    <name evidence="5" type="ORF">SAMN05443245_6471</name>
</gene>
<dbReference type="OrthoDB" id="9178898at2"/>
<keyword evidence="1" id="KW-0805">Transcription regulation</keyword>
<dbReference type="Gene3D" id="1.10.10.60">
    <property type="entry name" value="Homeodomain-like"/>
    <property type="match status" value="1"/>
</dbReference>
<evidence type="ECO:0000313" key="5">
    <source>
        <dbReference type="EMBL" id="SDR49658.1"/>
    </source>
</evidence>
<dbReference type="InterPro" id="IPR050204">
    <property type="entry name" value="AraC_XylS_family_regulators"/>
</dbReference>
<dbReference type="PROSITE" id="PS01124">
    <property type="entry name" value="HTH_ARAC_FAMILY_2"/>
    <property type="match status" value="1"/>
</dbReference>
<dbReference type="GO" id="GO:0003700">
    <property type="term" value="F:DNA-binding transcription factor activity"/>
    <property type="evidence" value="ECO:0007669"/>
    <property type="project" value="InterPro"/>
</dbReference>
<dbReference type="EMBL" id="FNKP01000003">
    <property type="protein sequence ID" value="SDR49658.1"/>
    <property type="molecule type" value="Genomic_DNA"/>
</dbReference>